<dbReference type="PANTHER" id="PTHR43221:SF1">
    <property type="entry name" value="PROTEASE HTPX"/>
    <property type="match status" value="1"/>
</dbReference>
<dbReference type="InterPro" id="IPR001915">
    <property type="entry name" value="Peptidase_M48"/>
</dbReference>
<evidence type="ECO:0000256" key="8">
    <source>
        <dbReference type="ARBA" id="ARBA00022833"/>
    </source>
</evidence>
<dbReference type="EMBL" id="JADPRT010000020">
    <property type="protein sequence ID" value="MBF9073076.1"/>
    <property type="molecule type" value="Genomic_DNA"/>
</dbReference>
<evidence type="ECO:0000313" key="15">
    <source>
        <dbReference type="EMBL" id="MBF9073076.1"/>
    </source>
</evidence>
<accession>A0A931BAK3</accession>
<dbReference type="Gene3D" id="3.30.2010.10">
    <property type="entry name" value="Metalloproteases ('zincins'), catalytic domain"/>
    <property type="match status" value="1"/>
</dbReference>
<comment type="cofactor">
    <cofactor evidence="1">
        <name>Zn(2+)</name>
        <dbReference type="ChEBI" id="CHEBI:29105"/>
    </cofactor>
</comment>
<dbReference type="CDD" id="cd07328">
    <property type="entry name" value="M48_Ste24p_like"/>
    <property type="match status" value="1"/>
</dbReference>
<dbReference type="Pfam" id="PF01435">
    <property type="entry name" value="Peptidase_M48"/>
    <property type="match status" value="1"/>
</dbReference>
<dbReference type="AlphaFoldDB" id="A0A931BAK3"/>
<dbReference type="InterPro" id="IPR050083">
    <property type="entry name" value="HtpX_protease"/>
</dbReference>
<evidence type="ECO:0000256" key="11">
    <source>
        <dbReference type="ARBA" id="ARBA00023136"/>
    </source>
</evidence>
<evidence type="ECO:0000256" key="1">
    <source>
        <dbReference type="ARBA" id="ARBA00001947"/>
    </source>
</evidence>
<evidence type="ECO:0000256" key="10">
    <source>
        <dbReference type="ARBA" id="ARBA00023049"/>
    </source>
</evidence>
<name>A0A931BAK3_9ACTN</name>
<evidence type="ECO:0000259" key="14">
    <source>
        <dbReference type="Pfam" id="PF01435"/>
    </source>
</evidence>
<dbReference type="RefSeq" id="WP_196198063.1">
    <property type="nucleotide sequence ID" value="NZ_JADPRT010000020.1"/>
</dbReference>
<evidence type="ECO:0000256" key="13">
    <source>
        <dbReference type="SAM" id="Phobius"/>
    </source>
</evidence>
<dbReference type="GO" id="GO:0004222">
    <property type="term" value="F:metalloendopeptidase activity"/>
    <property type="evidence" value="ECO:0007669"/>
    <property type="project" value="InterPro"/>
</dbReference>
<proteinExistence type="predicted"/>
<protein>
    <submittedName>
        <fullName evidence="15">M48 family metalloprotease</fullName>
    </submittedName>
</protein>
<feature type="transmembrane region" description="Helical" evidence="13">
    <location>
        <begin position="274"/>
        <end position="300"/>
    </location>
</feature>
<feature type="transmembrane region" description="Helical" evidence="13">
    <location>
        <begin position="128"/>
        <end position="146"/>
    </location>
</feature>
<organism evidence="15 16">
    <name type="scientific">Streptacidiphilus fuscans</name>
    <dbReference type="NCBI Taxonomy" id="2789292"/>
    <lineage>
        <taxon>Bacteria</taxon>
        <taxon>Bacillati</taxon>
        <taxon>Actinomycetota</taxon>
        <taxon>Actinomycetes</taxon>
        <taxon>Kitasatosporales</taxon>
        <taxon>Streptomycetaceae</taxon>
        <taxon>Streptacidiphilus</taxon>
    </lineage>
</organism>
<sequence length="477" mass="51268">MTTPDTSTATNTVTSTDAACPDCGGALTDDERFTRWCPACRWNALPSAGQGKVSGPAPSGRRPLAGRLDRSAEERLFAEVSAAAADGRTLRPTLSASRYAAAALALPVHLVTLALLAVGYSLLALGTWVADVFGVAVVLIAVFLRPRLGRYSRVRKSAPAPGRERAPELWALADAVADRLGTRRADAILLNSAFNASYRRVGLRRRVVLTIGVPLWYSLEPQERVALLAHEFGHGANGDATSGFWLGTALTSLAQWYEMLLPGRRLSGGRSAGGGIAVIGEALAQVVMFAIRGLVVVWFRLLERLTLAGSRRAEYLADGFAVRLAGADGAAGLLGALMLPSAYWHVVHQRTVAAQWVPRRRDAKAEQADTAEKGERAEKADRPAAPAERRAPETLWTELQDYVRSIPETERTRRIVADELSDAVADGSHPPTHLRVGYVRAFPGAPAELTPSAETWDAIAGELRPYADRLAAHVLDR</sequence>
<feature type="transmembrane region" description="Helical" evidence="13">
    <location>
        <begin position="99"/>
        <end position="122"/>
    </location>
</feature>
<keyword evidence="9 13" id="KW-1133">Transmembrane helix</keyword>
<reference evidence="15" key="1">
    <citation type="submission" date="2020-11" db="EMBL/GenBank/DDBJ databases">
        <title>Isolation and identification of active actinomycetes.</title>
        <authorList>
            <person name="Yu B."/>
        </authorList>
    </citation>
    <scope>NUCLEOTIDE SEQUENCE</scope>
    <source>
        <strain evidence="15">NEAU-YB345</strain>
    </source>
</reference>
<keyword evidence="4" id="KW-0645">Protease</keyword>
<keyword evidence="5 13" id="KW-0812">Transmembrane</keyword>
<comment type="subcellular location">
    <subcellularLocation>
        <location evidence="2">Cell membrane</location>
        <topology evidence="2">Multi-pass membrane protein</topology>
    </subcellularLocation>
</comment>
<keyword evidence="8" id="KW-0862">Zinc</keyword>
<dbReference type="Proteomes" id="UP000657385">
    <property type="component" value="Unassembled WGS sequence"/>
</dbReference>
<keyword evidence="16" id="KW-1185">Reference proteome</keyword>
<dbReference type="GO" id="GO:0006508">
    <property type="term" value="P:proteolysis"/>
    <property type="evidence" value="ECO:0007669"/>
    <property type="project" value="UniProtKB-KW"/>
</dbReference>
<keyword evidence="11 13" id="KW-0472">Membrane</keyword>
<evidence type="ECO:0000256" key="7">
    <source>
        <dbReference type="ARBA" id="ARBA00022801"/>
    </source>
</evidence>
<evidence type="ECO:0000256" key="2">
    <source>
        <dbReference type="ARBA" id="ARBA00004651"/>
    </source>
</evidence>
<feature type="domain" description="Peptidase M48" evidence="14">
    <location>
        <begin position="192"/>
        <end position="331"/>
    </location>
</feature>
<evidence type="ECO:0000256" key="9">
    <source>
        <dbReference type="ARBA" id="ARBA00022989"/>
    </source>
</evidence>
<dbReference type="PANTHER" id="PTHR43221">
    <property type="entry name" value="PROTEASE HTPX"/>
    <property type="match status" value="1"/>
</dbReference>
<keyword evidence="3" id="KW-1003">Cell membrane</keyword>
<evidence type="ECO:0000256" key="3">
    <source>
        <dbReference type="ARBA" id="ARBA00022475"/>
    </source>
</evidence>
<feature type="region of interest" description="Disordered" evidence="12">
    <location>
        <begin position="359"/>
        <end position="390"/>
    </location>
</feature>
<dbReference type="GO" id="GO:0046872">
    <property type="term" value="F:metal ion binding"/>
    <property type="evidence" value="ECO:0007669"/>
    <property type="project" value="UniProtKB-KW"/>
</dbReference>
<evidence type="ECO:0000256" key="4">
    <source>
        <dbReference type="ARBA" id="ARBA00022670"/>
    </source>
</evidence>
<evidence type="ECO:0000256" key="6">
    <source>
        <dbReference type="ARBA" id="ARBA00022723"/>
    </source>
</evidence>
<comment type="caution">
    <text evidence="15">The sequence shown here is derived from an EMBL/GenBank/DDBJ whole genome shotgun (WGS) entry which is preliminary data.</text>
</comment>
<keyword evidence="10 15" id="KW-0482">Metalloprotease</keyword>
<evidence type="ECO:0000313" key="16">
    <source>
        <dbReference type="Proteomes" id="UP000657385"/>
    </source>
</evidence>
<evidence type="ECO:0000256" key="5">
    <source>
        <dbReference type="ARBA" id="ARBA00022692"/>
    </source>
</evidence>
<evidence type="ECO:0000256" key="12">
    <source>
        <dbReference type="SAM" id="MobiDB-lite"/>
    </source>
</evidence>
<keyword evidence="7" id="KW-0378">Hydrolase</keyword>
<gene>
    <name evidence="15" type="ORF">I2501_34185</name>
</gene>
<dbReference type="GO" id="GO:0005886">
    <property type="term" value="C:plasma membrane"/>
    <property type="evidence" value="ECO:0007669"/>
    <property type="project" value="UniProtKB-SubCell"/>
</dbReference>
<keyword evidence="6" id="KW-0479">Metal-binding</keyword>